<dbReference type="Proteomes" id="UP000244450">
    <property type="component" value="Unassembled WGS sequence"/>
</dbReference>
<dbReference type="GO" id="GO:0070291">
    <property type="term" value="P:N-acylethanolamine metabolic process"/>
    <property type="evidence" value="ECO:0007669"/>
    <property type="project" value="TreeGrafter"/>
</dbReference>
<accession>A0A2T7BJ82</accession>
<dbReference type="InterPro" id="IPR030395">
    <property type="entry name" value="GP_PDE_dom"/>
</dbReference>
<dbReference type="GO" id="GO:0008889">
    <property type="term" value="F:glycerophosphodiester phosphodiesterase activity"/>
    <property type="evidence" value="ECO:0007669"/>
    <property type="project" value="TreeGrafter"/>
</dbReference>
<dbReference type="Gene3D" id="3.20.20.190">
    <property type="entry name" value="Phosphatidylinositol (PI) phosphodiesterase"/>
    <property type="match status" value="1"/>
</dbReference>
<dbReference type="CDD" id="cd08566">
    <property type="entry name" value="GDPD_AtGDE_like"/>
    <property type="match status" value="1"/>
</dbReference>
<dbReference type="SUPFAM" id="SSF51695">
    <property type="entry name" value="PLC-like phosphodiesterases"/>
    <property type="match status" value="1"/>
</dbReference>
<dbReference type="RefSeq" id="WP_108688173.1">
    <property type="nucleotide sequence ID" value="NZ_QCYK01000002.1"/>
</dbReference>
<dbReference type="PROSITE" id="PS51704">
    <property type="entry name" value="GP_PDE"/>
    <property type="match status" value="1"/>
</dbReference>
<organism evidence="2 3">
    <name type="scientific">Chitinophaga parva</name>
    <dbReference type="NCBI Taxonomy" id="2169414"/>
    <lineage>
        <taxon>Bacteria</taxon>
        <taxon>Pseudomonadati</taxon>
        <taxon>Bacteroidota</taxon>
        <taxon>Chitinophagia</taxon>
        <taxon>Chitinophagales</taxon>
        <taxon>Chitinophagaceae</taxon>
        <taxon>Chitinophaga</taxon>
    </lineage>
</organism>
<dbReference type="PANTHER" id="PTHR46320:SF1">
    <property type="entry name" value="GLYCEROPHOSPHODIESTER PHOSPHODIESTERASE 1"/>
    <property type="match status" value="1"/>
</dbReference>
<keyword evidence="3" id="KW-1185">Reference proteome</keyword>
<evidence type="ECO:0000259" key="1">
    <source>
        <dbReference type="PROSITE" id="PS51704"/>
    </source>
</evidence>
<dbReference type="AlphaFoldDB" id="A0A2T7BJ82"/>
<dbReference type="Pfam" id="PF03009">
    <property type="entry name" value="GDPD"/>
    <property type="match status" value="1"/>
</dbReference>
<protein>
    <submittedName>
        <fullName evidence="2">Glycerophosphodiester phosphodiesterase</fullName>
    </submittedName>
</protein>
<reference evidence="2 3" key="1">
    <citation type="submission" date="2018-04" db="EMBL/GenBank/DDBJ databases">
        <title>Chitinophaga fuyangensis sp. nov., isolated from soil in a chemical factory.</title>
        <authorList>
            <person name="Chen K."/>
        </authorList>
    </citation>
    <scope>NUCLEOTIDE SEQUENCE [LARGE SCALE GENOMIC DNA]</scope>
    <source>
        <strain evidence="2 3">LY-1</strain>
    </source>
</reference>
<dbReference type="EMBL" id="QCYK01000002">
    <property type="protein sequence ID" value="PUZ26335.1"/>
    <property type="molecule type" value="Genomic_DNA"/>
</dbReference>
<comment type="caution">
    <text evidence="2">The sequence shown here is derived from an EMBL/GenBank/DDBJ whole genome shotgun (WGS) entry which is preliminary data.</text>
</comment>
<name>A0A2T7BJ82_9BACT</name>
<dbReference type="GO" id="GO:0005886">
    <property type="term" value="C:plasma membrane"/>
    <property type="evidence" value="ECO:0007669"/>
    <property type="project" value="TreeGrafter"/>
</dbReference>
<feature type="domain" description="GP-PDE" evidence="1">
    <location>
        <begin position="32"/>
        <end position="272"/>
    </location>
</feature>
<evidence type="ECO:0000313" key="2">
    <source>
        <dbReference type="EMBL" id="PUZ26335.1"/>
    </source>
</evidence>
<dbReference type="GO" id="GO:0006580">
    <property type="term" value="P:ethanolamine metabolic process"/>
    <property type="evidence" value="ECO:0007669"/>
    <property type="project" value="TreeGrafter"/>
</dbReference>
<dbReference type="OrthoDB" id="384721at2"/>
<proteinExistence type="predicted"/>
<evidence type="ECO:0000313" key="3">
    <source>
        <dbReference type="Proteomes" id="UP000244450"/>
    </source>
</evidence>
<sequence>MRSLLLSLCIAGMLLTPADKIIDDFYHHPEHILVSAHRADHAHSPENSLGAIRAAIRAGIDIVELDVRETKDGQLVLMHDSKVDRTTTGKGKVEDLTYAQLGGLFLKLGDTLATAERIPTFEAALLAAKDRIMIDIDFKAETESARTSVYKLVAKYGMQKQVLFFVYDVADIAPALALDSTLPVMPRVHNAREVEQVLQMRHFPVLHVDDSFYSDSLMATIRNAHVRVWANALGDYDDMEEVRPGSGFDALCKKQQINVIQTNYPEALLAYLRKHGKHR</sequence>
<gene>
    <name evidence="2" type="ORF">DCC81_19125</name>
</gene>
<dbReference type="InterPro" id="IPR017946">
    <property type="entry name" value="PLC-like_Pdiesterase_TIM-brl"/>
</dbReference>
<dbReference type="PANTHER" id="PTHR46320">
    <property type="entry name" value="GLYCEROPHOSPHODIESTER PHOSPHODIESTERASE 1"/>
    <property type="match status" value="1"/>
</dbReference>
<dbReference type="GO" id="GO:0006644">
    <property type="term" value="P:phospholipid metabolic process"/>
    <property type="evidence" value="ECO:0007669"/>
    <property type="project" value="TreeGrafter"/>
</dbReference>